<evidence type="ECO:0000259" key="1">
    <source>
        <dbReference type="PROSITE" id="PS50801"/>
    </source>
</evidence>
<dbReference type="InterPro" id="IPR036513">
    <property type="entry name" value="STAS_dom_sf"/>
</dbReference>
<feature type="domain" description="STAS" evidence="1">
    <location>
        <begin position="6"/>
        <end position="68"/>
    </location>
</feature>
<reference evidence="3" key="1">
    <citation type="journal article" date="2019" name="Int. J. Syst. Evol. Microbiol.">
        <title>The Global Catalogue of Microorganisms (GCM) 10K type strain sequencing project: providing services to taxonomists for standard genome sequencing and annotation.</title>
        <authorList>
            <consortium name="The Broad Institute Genomics Platform"/>
            <consortium name="The Broad Institute Genome Sequencing Center for Infectious Disease"/>
            <person name="Wu L."/>
            <person name="Ma J."/>
        </authorList>
    </citation>
    <scope>NUCLEOTIDE SEQUENCE [LARGE SCALE GENOMIC DNA]</scope>
    <source>
        <strain evidence="3">JCM 3296</strain>
    </source>
</reference>
<dbReference type="SUPFAM" id="SSF52091">
    <property type="entry name" value="SpoIIaa-like"/>
    <property type="match status" value="1"/>
</dbReference>
<dbReference type="RefSeq" id="WP_189256123.1">
    <property type="nucleotide sequence ID" value="NZ_BMRE01000023.1"/>
</dbReference>
<dbReference type="InterPro" id="IPR002645">
    <property type="entry name" value="STAS_dom"/>
</dbReference>
<accession>A0ABQ2US55</accession>
<comment type="caution">
    <text evidence="2">The sequence shown here is derived from an EMBL/GenBank/DDBJ whole genome shotgun (WGS) entry which is preliminary data.</text>
</comment>
<dbReference type="EMBL" id="BMRE01000023">
    <property type="protein sequence ID" value="GGU51039.1"/>
    <property type="molecule type" value="Genomic_DNA"/>
</dbReference>
<proteinExistence type="predicted"/>
<evidence type="ECO:0000313" key="2">
    <source>
        <dbReference type="EMBL" id="GGU51039.1"/>
    </source>
</evidence>
<dbReference type="Pfam" id="PF01740">
    <property type="entry name" value="STAS"/>
    <property type="match status" value="1"/>
</dbReference>
<name>A0ABQ2US55_9PSEU</name>
<dbReference type="Gene3D" id="3.30.750.24">
    <property type="entry name" value="STAS domain"/>
    <property type="match status" value="1"/>
</dbReference>
<evidence type="ECO:0000313" key="3">
    <source>
        <dbReference type="Proteomes" id="UP000649573"/>
    </source>
</evidence>
<gene>
    <name evidence="2" type="ORF">GCM10010178_49790</name>
</gene>
<dbReference type="PROSITE" id="PS50801">
    <property type="entry name" value="STAS"/>
    <property type="match status" value="1"/>
</dbReference>
<dbReference type="Proteomes" id="UP000649573">
    <property type="component" value="Unassembled WGS sequence"/>
</dbReference>
<keyword evidence="3" id="KW-1185">Reference proteome</keyword>
<sequence length="121" mass="12800">MDLDALTVRMGRVGNAFVMRVAGEIDIATRPLLTAALLDACGLVAPSTVLVLDLSGVTHFGAAGIDAVELAERWSRAERIALRVVVTPRIGFVLGLTEVGRRVRLEESLDDVVCGTDEAVG</sequence>
<protein>
    <recommendedName>
        <fullName evidence="1">STAS domain-containing protein</fullName>
    </recommendedName>
</protein>
<organism evidence="2 3">
    <name type="scientific">Lentzea flava</name>
    <dbReference type="NCBI Taxonomy" id="103732"/>
    <lineage>
        <taxon>Bacteria</taxon>
        <taxon>Bacillati</taxon>
        <taxon>Actinomycetota</taxon>
        <taxon>Actinomycetes</taxon>
        <taxon>Pseudonocardiales</taxon>
        <taxon>Pseudonocardiaceae</taxon>
        <taxon>Lentzea</taxon>
    </lineage>
</organism>